<dbReference type="GO" id="GO:0030574">
    <property type="term" value="P:collagen catabolic process"/>
    <property type="evidence" value="ECO:0007669"/>
    <property type="project" value="TreeGrafter"/>
</dbReference>
<dbReference type="GO" id="GO:0031012">
    <property type="term" value="C:extracellular matrix"/>
    <property type="evidence" value="ECO:0007669"/>
    <property type="project" value="InterPro"/>
</dbReference>
<dbReference type="Pfam" id="PF00413">
    <property type="entry name" value="Peptidase_M10"/>
    <property type="match status" value="1"/>
</dbReference>
<dbReference type="GO" id="GO:0030198">
    <property type="term" value="P:extracellular matrix organization"/>
    <property type="evidence" value="ECO:0007669"/>
    <property type="project" value="TreeGrafter"/>
</dbReference>
<dbReference type="InterPro" id="IPR036366">
    <property type="entry name" value="PGBDSf"/>
</dbReference>
<comment type="cofactor">
    <cofactor evidence="6">
        <name>Zn(2+)</name>
        <dbReference type="ChEBI" id="CHEBI:29105"/>
    </cofactor>
    <text evidence="6">Binds 2 Zn(2+) ions per subunit.</text>
</comment>
<dbReference type="Pfam" id="PF01471">
    <property type="entry name" value="PG_binding_1"/>
    <property type="match status" value="1"/>
</dbReference>
<feature type="binding site" evidence="6">
    <location>
        <position position="251"/>
    </location>
    <ligand>
        <name>Zn(2+)</name>
        <dbReference type="ChEBI" id="CHEBI:29105"/>
        <label>2</label>
        <note>catalytic</note>
    </ligand>
</feature>
<dbReference type="AlphaFoldDB" id="A0A0M0JJX3"/>
<dbReference type="Proteomes" id="UP000037460">
    <property type="component" value="Unassembled WGS sequence"/>
</dbReference>
<evidence type="ECO:0000256" key="3">
    <source>
        <dbReference type="ARBA" id="ARBA00022801"/>
    </source>
</evidence>
<dbReference type="GO" id="GO:0006508">
    <property type="term" value="P:proteolysis"/>
    <property type="evidence" value="ECO:0007669"/>
    <property type="project" value="UniProtKB-KW"/>
</dbReference>
<evidence type="ECO:0000256" key="6">
    <source>
        <dbReference type="PIRSR" id="PIRSR621190-2"/>
    </source>
</evidence>
<accession>A0A0M0JJX3</accession>
<sequence>MLRECAAAGAGGAAAELQAQAQVQAQAQAEAEAVAVLQMLLADHVADPPEVDGVFGPRTRAAVQAVQLAAGLVGVDEADGIVGPRTRRALVASGLLYDAVETPAEVAGTPPPYRATVRWRLVGASVPAYLEVSDVVGELAAAFTAWAVPSGLTFVHVDESAVASADADIVIRFVDLSPANNFVFDGPGGCLVRARHDAISFDEMEQWELLRVGAPNTTPYGRASRHPHRRFLKGEEHYFALLPVALHAIGHCLGLGHSDASSDVMSPYYSRDRVALSAADVERMQALMSAVVSAERQGEAAEANEQEEAP</sequence>
<dbReference type="InterPro" id="IPR036365">
    <property type="entry name" value="PGBD-like_sf"/>
</dbReference>
<dbReference type="EMBL" id="JWZX01002826">
    <property type="protein sequence ID" value="KOO26627.1"/>
    <property type="molecule type" value="Genomic_DNA"/>
</dbReference>
<dbReference type="InterPro" id="IPR021190">
    <property type="entry name" value="Pept_M10A"/>
</dbReference>
<keyword evidence="3" id="KW-0378">Hydrolase</keyword>
<dbReference type="InterPro" id="IPR024079">
    <property type="entry name" value="MetalloPept_cat_dom_sf"/>
</dbReference>
<reference evidence="9" key="1">
    <citation type="journal article" date="2015" name="PLoS Genet.">
        <title>Genome Sequence and Transcriptome Analyses of Chrysochromulina tobin: Metabolic Tools for Enhanced Algal Fitness in the Prominent Order Prymnesiales (Haptophyceae).</title>
        <authorList>
            <person name="Hovde B.T."/>
            <person name="Deodato C.R."/>
            <person name="Hunsperger H.M."/>
            <person name="Ryken S.A."/>
            <person name="Yost W."/>
            <person name="Jha R.K."/>
            <person name="Patterson J."/>
            <person name="Monnat R.J. Jr."/>
            <person name="Barlow S.B."/>
            <person name="Starkenburg S.R."/>
            <person name="Cattolico R.A."/>
        </authorList>
    </citation>
    <scope>NUCLEOTIDE SEQUENCE</scope>
    <source>
        <strain evidence="9">CCMP291</strain>
    </source>
</reference>
<dbReference type="Gene3D" id="3.40.390.10">
    <property type="entry name" value="Collagenase (Catalytic Domain)"/>
    <property type="match status" value="1"/>
</dbReference>
<dbReference type="GO" id="GO:0004222">
    <property type="term" value="F:metalloendopeptidase activity"/>
    <property type="evidence" value="ECO:0007669"/>
    <property type="project" value="InterPro"/>
</dbReference>
<organism evidence="8 9">
    <name type="scientific">Chrysochromulina tobinii</name>
    <dbReference type="NCBI Taxonomy" id="1460289"/>
    <lineage>
        <taxon>Eukaryota</taxon>
        <taxon>Haptista</taxon>
        <taxon>Haptophyta</taxon>
        <taxon>Prymnesiophyceae</taxon>
        <taxon>Prymnesiales</taxon>
        <taxon>Chrysochromulinaceae</taxon>
        <taxon>Chrysochromulina</taxon>
    </lineage>
</organism>
<keyword evidence="2 6" id="KW-0479">Metal-binding</keyword>
<keyword evidence="6" id="KW-0106">Calcium</keyword>
<keyword evidence="4 6" id="KW-0862">Zinc</keyword>
<feature type="binding site" evidence="6">
    <location>
        <position position="265"/>
    </location>
    <ligand>
        <name>Zn(2+)</name>
        <dbReference type="ChEBI" id="CHEBI:29105"/>
        <label>2</label>
        <note>catalytic</note>
    </ligand>
</feature>
<proteinExistence type="predicted"/>
<keyword evidence="1" id="KW-0645">Protease</keyword>
<name>A0A0M0JJX3_9EUKA</name>
<dbReference type="PANTHER" id="PTHR10201:SF323">
    <property type="entry name" value="MATRIX METALLOPROTEINASE-21"/>
    <property type="match status" value="1"/>
</dbReference>
<comment type="caution">
    <text evidence="8">The sequence shown here is derived from an EMBL/GenBank/DDBJ whole genome shotgun (WGS) entry which is preliminary data.</text>
</comment>
<feature type="binding site" evidence="6">
    <location>
        <position position="185"/>
    </location>
    <ligand>
        <name>Ca(2+)</name>
        <dbReference type="ChEBI" id="CHEBI:29108"/>
        <label>3</label>
    </ligand>
</feature>
<feature type="binding site" evidence="6">
    <location>
        <position position="168"/>
    </location>
    <ligand>
        <name>Ca(2+)</name>
        <dbReference type="ChEBI" id="CHEBI:29108"/>
        <label>2</label>
    </ligand>
</feature>
<dbReference type="InterPro" id="IPR006026">
    <property type="entry name" value="Peptidase_Metallo"/>
</dbReference>
<dbReference type="SUPFAM" id="SSF47090">
    <property type="entry name" value="PGBD-like"/>
    <property type="match status" value="1"/>
</dbReference>
<evidence type="ECO:0000313" key="9">
    <source>
        <dbReference type="Proteomes" id="UP000037460"/>
    </source>
</evidence>
<dbReference type="PRINTS" id="PR00138">
    <property type="entry name" value="MATRIXIN"/>
</dbReference>
<feature type="binding site" evidence="6">
    <location>
        <position position="247"/>
    </location>
    <ligand>
        <name>Zn(2+)</name>
        <dbReference type="ChEBI" id="CHEBI:29105"/>
        <label>2</label>
        <note>catalytic</note>
    </ligand>
</feature>
<evidence type="ECO:0000256" key="5">
    <source>
        <dbReference type="ARBA" id="ARBA00023049"/>
    </source>
</evidence>
<feature type="binding site" evidence="6">
    <location>
        <position position="186"/>
    </location>
    <ligand>
        <name>Ca(2+)</name>
        <dbReference type="ChEBI" id="CHEBI:29108"/>
        <label>3</label>
    </ligand>
</feature>
<feature type="domain" description="Peptidase metallopeptidase" evidence="7">
    <location>
        <begin position="115"/>
        <end position="290"/>
    </location>
</feature>
<dbReference type="InterPro" id="IPR002477">
    <property type="entry name" value="Peptidoglycan-bd-like"/>
</dbReference>
<protein>
    <submittedName>
        <fullName evidence="8">Matrix metalloproteinase</fullName>
    </submittedName>
</protein>
<dbReference type="GO" id="GO:0008270">
    <property type="term" value="F:zinc ion binding"/>
    <property type="evidence" value="ECO:0007669"/>
    <property type="project" value="InterPro"/>
</dbReference>
<evidence type="ECO:0000256" key="1">
    <source>
        <dbReference type="ARBA" id="ARBA00022670"/>
    </source>
</evidence>
<dbReference type="SMART" id="SM00235">
    <property type="entry name" value="ZnMc"/>
    <property type="match status" value="1"/>
</dbReference>
<evidence type="ECO:0000259" key="7">
    <source>
        <dbReference type="SMART" id="SM00235"/>
    </source>
</evidence>
<gene>
    <name evidence="8" type="ORF">Ctob_002929</name>
</gene>
<dbReference type="Gene3D" id="1.10.101.10">
    <property type="entry name" value="PGBD-like superfamily/PGBD"/>
    <property type="match status" value="1"/>
</dbReference>
<feature type="binding site" evidence="6">
    <location>
        <position position="257"/>
    </location>
    <ligand>
        <name>Zn(2+)</name>
        <dbReference type="ChEBI" id="CHEBI:29105"/>
        <label>2</label>
        <note>catalytic</note>
    </ligand>
</feature>
<keyword evidence="9" id="KW-1185">Reference proteome</keyword>
<dbReference type="InterPro" id="IPR001818">
    <property type="entry name" value="Pept_M10_metallopeptidase"/>
</dbReference>
<dbReference type="OrthoDB" id="406838at2759"/>
<evidence type="ECO:0000256" key="4">
    <source>
        <dbReference type="ARBA" id="ARBA00022833"/>
    </source>
</evidence>
<comment type="cofactor">
    <cofactor evidence="6">
        <name>Ca(2+)</name>
        <dbReference type="ChEBI" id="CHEBI:29108"/>
    </cofactor>
    <text evidence="6">Can bind about 5 Ca(2+) ions per subunit.</text>
</comment>
<dbReference type="PANTHER" id="PTHR10201">
    <property type="entry name" value="MATRIX METALLOPROTEINASE"/>
    <property type="match status" value="1"/>
</dbReference>
<evidence type="ECO:0000313" key="8">
    <source>
        <dbReference type="EMBL" id="KOO26627.1"/>
    </source>
</evidence>
<dbReference type="SUPFAM" id="SSF55486">
    <property type="entry name" value="Metalloproteases ('zincins'), catalytic domain"/>
    <property type="match status" value="1"/>
</dbReference>
<keyword evidence="5" id="KW-0482">Metalloprotease</keyword>
<evidence type="ECO:0000256" key="2">
    <source>
        <dbReference type="ARBA" id="ARBA00022723"/>
    </source>
</evidence>